<feature type="region of interest" description="Disordered" evidence="1">
    <location>
        <begin position="710"/>
        <end position="751"/>
    </location>
</feature>
<feature type="compositionally biased region" description="Polar residues" evidence="1">
    <location>
        <begin position="636"/>
        <end position="654"/>
    </location>
</feature>
<proteinExistence type="predicted"/>
<feature type="region of interest" description="Disordered" evidence="1">
    <location>
        <begin position="431"/>
        <end position="508"/>
    </location>
</feature>
<feature type="region of interest" description="Disordered" evidence="1">
    <location>
        <begin position="206"/>
        <end position="289"/>
    </location>
</feature>
<feature type="compositionally biased region" description="Low complexity" evidence="1">
    <location>
        <begin position="273"/>
        <end position="289"/>
    </location>
</feature>
<feature type="compositionally biased region" description="Acidic residues" evidence="1">
    <location>
        <begin position="993"/>
        <end position="1003"/>
    </location>
</feature>
<feature type="region of interest" description="Disordered" evidence="1">
    <location>
        <begin position="764"/>
        <end position="831"/>
    </location>
</feature>
<gene>
    <name evidence="2" type="ORF">KIK155_LOCUS5777</name>
</gene>
<evidence type="ECO:0000256" key="1">
    <source>
        <dbReference type="SAM" id="MobiDB-lite"/>
    </source>
</evidence>
<feature type="compositionally biased region" description="Polar residues" evidence="1">
    <location>
        <begin position="210"/>
        <end position="242"/>
    </location>
</feature>
<feature type="compositionally biased region" description="Polar residues" evidence="1">
    <location>
        <begin position="881"/>
        <end position="899"/>
    </location>
</feature>
<evidence type="ECO:0000313" key="2">
    <source>
        <dbReference type="EMBL" id="CAF3375260.1"/>
    </source>
</evidence>
<feature type="compositionally biased region" description="Low complexity" evidence="1">
    <location>
        <begin position="809"/>
        <end position="825"/>
    </location>
</feature>
<feature type="compositionally biased region" description="Polar residues" evidence="1">
    <location>
        <begin position="170"/>
        <end position="180"/>
    </location>
</feature>
<feature type="compositionally biased region" description="Polar residues" evidence="1">
    <location>
        <begin position="437"/>
        <end position="466"/>
    </location>
</feature>
<feature type="region of interest" description="Disordered" evidence="1">
    <location>
        <begin position="316"/>
        <end position="398"/>
    </location>
</feature>
<feature type="compositionally biased region" description="Polar residues" evidence="1">
    <location>
        <begin position="666"/>
        <end position="681"/>
    </location>
</feature>
<name>A0A817XZ47_9BILA</name>
<feature type="region of interest" description="Disordered" evidence="1">
    <location>
        <begin position="150"/>
        <end position="180"/>
    </location>
</feature>
<feature type="compositionally biased region" description="Basic and acidic residues" evidence="1">
    <location>
        <begin position="387"/>
        <end position="397"/>
    </location>
</feature>
<feature type="region of interest" description="Disordered" evidence="1">
    <location>
        <begin position="855"/>
        <end position="910"/>
    </location>
</feature>
<feature type="compositionally biased region" description="Polar residues" evidence="1">
    <location>
        <begin position="357"/>
        <end position="370"/>
    </location>
</feature>
<feature type="compositionally biased region" description="Low complexity" evidence="1">
    <location>
        <begin position="715"/>
        <end position="728"/>
    </location>
</feature>
<feature type="compositionally biased region" description="Polar residues" evidence="1">
    <location>
        <begin position="325"/>
        <end position="347"/>
    </location>
</feature>
<feature type="region of interest" description="Disordered" evidence="1">
    <location>
        <begin position="629"/>
        <end position="681"/>
    </location>
</feature>
<feature type="region of interest" description="Disordered" evidence="1">
    <location>
        <begin position="527"/>
        <end position="574"/>
    </location>
</feature>
<evidence type="ECO:0000313" key="3">
    <source>
        <dbReference type="Proteomes" id="UP000663865"/>
    </source>
</evidence>
<reference evidence="2" key="1">
    <citation type="submission" date="2021-02" db="EMBL/GenBank/DDBJ databases">
        <authorList>
            <person name="Nowell W R."/>
        </authorList>
    </citation>
    <scope>NUCLEOTIDE SEQUENCE</scope>
</reference>
<feature type="compositionally biased region" description="Basic residues" evidence="1">
    <location>
        <begin position="485"/>
        <end position="495"/>
    </location>
</feature>
<feature type="compositionally biased region" description="Polar residues" evidence="1">
    <location>
        <begin position="543"/>
        <end position="564"/>
    </location>
</feature>
<dbReference type="Proteomes" id="UP000663865">
    <property type="component" value="Unassembled WGS sequence"/>
</dbReference>
<dbReference type="EMBL" id="CAJNYV010000686">
    <property type="protein sequence ID" value="CAF3375260.1"/>
    <property type="molecule type" value="Genomic_DNA"/>
</dbReference>
<comment type="caution">
    <text evidence="2">The sequence shown here is derived from an EMBL/GenBank/DDBJ whole genome shotgun (WGS) entry which is preliminary data.</text>
</comment>
<accession>A0A817XZ47</accession>
<feature type="region of interest" description="Disordered" evidence="1">
    <location>
        <begin position="988"/>
        <end position="1010"/>
    </location>
</feature>
<protein>
    <submittedName>
        <fullName evidence="2">Uncharacterized protein</fullName>
    </submittedName>
</protein>
<feature type="region of interest" description="Disordered" evidence="1">
    <location>
        <begin position="1078"/>
        <end position="1097"/>
    </location>
</feature>
<dbReference type="AlphaFoldDB" id="A0A817XZ47"/>
<feature type="compositionally biased region" description="Polar residues" evidence="1">
    <location>
        <begin position="737"/>
        <end position="751"/>
    </location>
</feature>
<feature type="compositionally biased region" description="Polar residues" evidence="1">
    <location>
        <begin position="781"/>
        <end position="808"/>
    </location>
</feature>
<sequence length="1213" mass="137616">MNLNNGEEDPVFNQHCLELAKLLRTEQTEDFLHLYDSLPSEWNGFRYFEIFNDEYLQLDTAKEYIRQLQELDENEFELVYQRVFRNEDEQKHSSILMSQLPIQSSIIHNDEELTNNRITSLSHIQQKQYFEKTAANNLVANEKYDIASKSSSSIKKNADETNTKARRLQPITNNNDTHTMIQNNCRTRTPVDSFVQLNLTVEDYKKTRDPMSTSKTGNTNNQICVSQTTDTNQSNATQTNILKKQKSSTKNKSHEEASFDYFSKSTDDDRQQSRSSSSSPSTATTTTRLITSAINKNDLLDNQTYSKSKSFEHSKLIPNNDFDSHGSSVATKSSSENSGSTRNGSASDSDDEHRKTNFLSTKNSSQLSKTKSLHNDDTPTIVLNKTSDYRTSQHDRISSLPQQESYELVQLNVNDEHHLLASQVPRFKLPAMDDPSGINNSTNDIHSYTPQRPQQNNYLVSSQQNRNPEHHEQYNTHHSNASHKPPSRSSKKRKQLQQQEIIRTELIPGHRGDLDVDELVMFIDGNSTAKQKQRHNSAPLRPTDTNKFKTISSLPDANSNNSGTSRRKSRKPIKITQELVNDNENKTSQIDEDIQSIDYIDDDDEITATTTTTTTHSINNAYTTNISLPNDDESHSNTIDIDATNDSSTTNGKTSLPDWLEPVRSASPTNDDNDSCSLSSPTILNNSNSEIISEPFVTVTHRRRIIKERRQDNNSLISSRSSRLPISSNTNDKRRFQPSTQNGIARPNIRNSLSNIKPFISTTTKEENKIVNSSSPPLSSQAVSQTSVQPLTSTQPPTSSVSNHVTEQSSPRLSSHSSSSSLPSLVKRQSKPPPVVFLNKSIDIELNDVSFGFDVENSTSDKPKTPTPSPVPDEKEHQVESNDNSSFTPINDPSVNSKPSSRRSNQQHRNNRGLLFYSGSDIRPQQHHRNYPSQSSYIDPLLLLQYNQQRYAANYSQQLAYMNLLRTQYLPSQSQYVLIPTTYAATAAPSDTNQDETTLEDEPNQTSEQTQEPLLVYATQAGPVYLQPTKKPYYDLEQLQASTVYPSQYFYSPQTQHMIPPPTAYFQPIPSSSLLIDAKSQHDDTDEEEDNNYEKSTSLFHQAQKQQQSSSHIMSNALQLVYSQEKRNAQTDCFNLDQLTAYLAMKWTDNMNHYEQGKNFKRNHLPINRKIFNRIRFDQFHVEIEKLSDCQNNSIVSNLNQSFSFSFIAHIIT</sequence>
<organism evidence="2 3">
    <name type="scientific">Rotaria socialis</name>
    <dbReference type="NCBI Taxonomy" id="392032"/>
    <lineage>
        <taxon>Eukaryota</taxon>
        <taxon>Metazoa</taxon>
        <taxon>Spiralia</taxon>
        <taxon>Gnathifera</taxon>
        <taxon>Rotifera</taxon>
        <taxon>Eurotatoria</taxon>
        <taxon>Bdelloidea</taxon>
        <taxon>Philodinida</taxon>
        <taxon>Philodinidae</taxon>
        <taxon>Rotaria</taxon>
    </lineage>
</organism>